<dbReference type="Proteomes" id="UP000011958">
    <property type="component" value="Unassembled WGS sequence"/>
</dbReference>
<evidence type="ECO:0000313" key="3">
    <source>
        <dbReference type="Proteomes" id="UP000011958"/>
    </source>
</evidence>
<organism evidence="2 3">
    <name type="scientific">Pneumocystis murina (strain B123)</name>
    <name type="common">Mouse pneumocystis pneumonia agent</name>
    <name type="synonym">Pneumocystis carinii f. sp. muris</name>
    <dbReference type="NCBI Taxonomy" id="1069680"/>
    <lineage>
        <taxon>Eukaryota</taxon>
        <taxon>Fungi</taxon>
        <taxon>Dikarya</taxon>
        <taxon>Ascomycota</taxon>
        <taxon>Taphrinomycotina</taxon>
        <taxon>Pneumocystomycetes</taxon>
        <taxon>Pneumocystaceae</taxon>
        <taxon>Pneumocystis</taxon>
    </lineage>
</organism>
<dbReference type="RefSeq" id="XP_019613386.1">
    <property type="nucleotide sequence ID" value="XM_019757804.1"/>
</dbReference>
<protein>
    <submittedName>
        <fullName evidence="2">Uncharacterized protein</fullName>
    </submittedName>
</protein>
<keyword evidence="1" id="KW-0812">Transmembrane</keyword>
<dbReference type="AlphaFoldDB" id="A0A0W4ZX17"/>
<sequence length="91" mass="11309">MLSDCLAVIKYILIDFLNILQIFCLDLIFVKKLHYDFYYTFNYFFNDLRLISIYRIFNNFARYYIVYIFYTIRFPFLLYFGALRIHSSLNF</sequence>
<reference evidence="3" key="1">
    <citation type="journal article" date="2016" name="Nat. Commun.">
        <title>Genome analysis of three Pneumocystis species reveals adaptation mechanisms to life exclusively in mammalian hosts.</title>
        <authorList>
            <person name="Ma L."/>
            <person name="Chen Z."/>
            <person name="Huang D.W."/>
            <person name="Kutty G."/>
            <person name="Ishihara M."/>
            <person name="Wang H."/>
            <person name="Abouelleil A."/>
            <person name="Bishop L."/>
            <person name="Davey E."/>
            <person name="Deng R."/>
            <person name="Deng X."/>
            <person name="Fan L."/>
            <person name="Fantoni G."/>
            <person name="Fitzgerald M."/>
            <person name="Gogineni E."/>
            <person name="Goldberg J.M."/>
            <person name="Handley G."/>
            <person name="Hu X."/>
            <person name="Huber C."/>
            <person name="Jiao X."/>
            <person name="Jones K."/>
            <person name="Levin J.Z."/>
            <person name="Liu Y."/>
            <person name="Macdonald P."/>
            <person name="Melnikov A."/>
            <person name="Raley C."/>
            <person name="Sassi M."/>
            <person name="Sherman B.T."/>
            <person name="Song X."/>
            <person name="Sykes S."/>
            <person name="Tran B."/>
            <person name="Walsh L."/>
            <person name="Xia Y."/>
            <person name="Yang J."/>
            <person name="Young S."/>
            <person name="Zeng Q."/>
            <person name="Zheng X."/>
            <person name="Stephens R."/>
            <person name="Nusbaum C."/>
            <person name="Birren B.W."/>
            <person name="Azadi P."/>
            <person name="Lempicki R.A."/>
            <person name="Cuomo C.A."/>
            <person name="Kovacs J.A."/>
        </authorList>
    </citation>
    <scope>NUCLEOTIDE SEQUENCE [LARGE SCALE GENOMIC DNA]</scope>
    <source>
        <strain evidence="3">B123</strain>
    </source>
</reference>
<dbReference type="GeneID" id="30671575"/>
<keyword evidence="1" id="KW-1133">Transmembrane helix</keyword>
<feature type="transmembrane region" description="Helical" evidence="1">
    <location>
        <begin position="12"/>
        <end position="30"/>
    </location>
</feature>
<keyword evidence="3" id="KW-1185">Reference proteome</keyword>
<comment type="caution">
    <text evidence="2">The sequence shown here is derived from an EMBL/GenBank/DDBJ whole genome shotgun (WGS) entry which is preliminary data.</text>
</comment>
<accession>A0A0W4ZX17</accession>
<name>A0A0W4ZX17_PNEMU</name>
<keyword evidence="1" id="KW-0472">Membrane</keyword>
<dbReference type="EMBL" id="AFWA02000006">
    <property type="protein sequence ID" value="KTW32915.1"/>
    <property type="molecule type" value="Genomic_DNA"/>
</dbReference>
<feature type="transmembrane region" description="Helical" evidence="1">
    <location>
        <begin position="63"/>
        <end position="83"/>
    </location>
</feature>
<dbReference type="VEuPathDB" id="FungiDB:PNEG_04284"/>
<evidence type="ECO:0000313" key="2">
    <source>
        <dbReference type="EMBL" id="KTW32915.1"/>
    </source>
</evidence>
<proteinExistence type="predicted"/>
<gene>
    <name evidence="2" type="ORF">PNEG_04284</name>
</gene>
<evidence type="ECO:0000256" key="1">
    <source>
        <dbReference type="SAM" id="Phobius"/>
    </source>
</evidence>